<keyword evidence="1" id="KW-0732">Signal</keyword>
<proteinExistence type="predicted"/>
<sequence>MPTRLLFVAVSLSLASCAGTGPNVFNRTEPLPVEVACLPPLDSLAKLPAYLVPAPAGSTPRQRRQWQKAQAANLARAGVLPTNVKNSSLALGASSVATTITKPSGPVATGASSATDNTKAGQRGGAAATALDAVASTTTERWLSSWWWLALLGALVWWQRKRLWALLA</sequence>
<gene>
    <name evidence="2" type="ORF">J4E00_00685</name>
</gene>
<dbReference type="PROSITE" id="PS51257">
    <property type="entry name" value="PROKAR_LIPOPROTEIN"/>
    <property type="match status" value="1"/>
</dbReference>
<name>A0ABS3Q8H6_9BACT</name>
<evidence type="ECO:0000313" key="2">
    <source>
        <dbReference type="EMBL" id="MBO2007545.1"/>
    </source>
</evidence>
<organism evidence="2 3">
    <name type="scientific">Hymenobacter negativus</name>
    <dbReference type="NCBI Taxonomy" id="2795026"/>
    <lineage>
        <taxon>Bacteria</taxon>
        <taxon>Pseudomonadati</taxon>
        <taxon>Bacteroidota</taxon>
        <taxon>Cytophagia</taxon>
        <taxon>Cytophagales</taxon>
        <taxon>Hymenobacteraceae</taxon>
        <taxon>Hymenobacter</taxon>
    </lineage>
</organism>
<evidence type="ECO:0000313" key="3">
    <source>
        <dbReference type="Proteomes" id="UP000664369"/>
    </source>
</evidence>
<reference evidence="2 3" key="1">
    <citation type="submission" date="2021-03" db="EMBL/GenBank/DDBJ databases">
        <authorList>
            <person name="Kim M.K."/>
        </authorList>
    </citation>
    <scope>NUCLEOTIDE SEQUENCE [LARGE SCALE GENOMIC DNA]</scope>
    <source>
        <strain evidence="2 3">BT442</strain>
    </source>
</reference>
<dbReference type="Proteomes" id="UP000664369">
    <property type="component" value="Unassembled WGS sequence"/>
</dbReference>
<protein>
    <submittedName>
        <fullName evidence="2">Uncharacterized protein</fullName>
    </submittedName>
</protein>
<dbReference type="RefSeq" id="WP_208173083.1">
    <property type="nucleotide sequence ID" value="NZ_JAGETZ010000001.1"/>
</dbReference>
<accession>A0ABS3Q8H6</accession>
<dbReference type="EMBL" id="JAGETZ010000001">
    <property type="protein sequence ID" value="MBO2007545.1"/>
    <property type="molecule type" value="Genomic_DNA"/>
</dbReference>
<comment type="caution">
    <text evidence="2">The sequence shown here is derived from an EMBL/GenBank/DDBJ whole genome shotgun (WGS) entry which is preliminary data.</text>
</comment>
<feature type="chain" id="PRO_5046385488" evidence="1">
    <location>
        <begin position="21"/>
        <end position="168"/>
    </location>
</feature>
<evidence type="ECO:0000256" key="1">
    <source>
        <dbReference type="SAM" id="SignalP"/>
    </source>
</evidence>
<keyword evidence="3" id="KW-1185">Reference proteome</keyword>
<feature type="signal peptide" evidence="1">
    <location>
        <begin position="1"/>
        <end position="20"/>
    </location>
</feature>